<evidence type="ECO:0000256" key="3">
    <source>
        <dbReference type="ARBA" id="ARBA00022729"/>
    </source>
</evidence>
<accession>A0ABY5V6J6</accession>
<dbReference type="PROSITE" id="PS51257">
    <property type="entry name" value="PROKAR_LIPOPROTEIN"/>
    <property type="match status" value="1"/>
</dbReference>
<name>A0ABY5V6J6_9BACT</name>
<evidence type="ECO:0000256" key="1">
    <source>
        <dbReference type="ARBA" id="ARBA00004442"/>
    </source>
</evidence>
<protein>
    <submittedName>
        <fullName evidence="8">FimB/Mfa2 family fimbrial subunit</fullName>
    </submittedName>
</protein>
<dbReference type="RefSeq" id="WP_019150941.1">
    <property type="nucleotide sequence ID" value="NZ_CP102252.1"/>
</dbReference>
<organism evidence="8 9">
    <name type="scientific">Alistipes senegalensis JC50</name>
    <dbReference type="NCBI Taxonomy" id="1033732"/>
    <lineage>
        <taxon>Bacteria</taxon>
        <taxon>Pseudomonadati</taxon>
        <taxon>Bacteroidota</taxon>
        <taxon>Bacteroidia</taxon>
        <taxon>Bacteroidales</taxon>
        <taxon>Rikenellaceae</taxon>
        <taxon>Alistipes</taxon>
    </lineage>
</organism>
<sequence>MKNLFLAAAAALGLLVSCNKEGNEIYETSKGAVATVSFTDEEPATRAFFGSTAAAETWEKALNTVTIFVIDPSGDLLAKRSFSAAELSAKKATFALPNAVPGTVCEFYAVANLDMAQVNSSDVLTAMLEQDAASYNGTFADVSTKAKRTGGFVMSGSASKAVAAAGSSTDVAITLKRTVAKVAVQVTPSPQFGSLYQGAVRINSITLSNSATQTPVFPTKTDPGAFNFSTTQTSDTASGKYRNLFYLYESPARNVGSRVKATINATYDMDGDFSTAAGQSSMTYEVELDGASGGEIRRNGYYRVDITINGLSGHDASLTITPAEWESPVTQTVELGA</sequence>
<dbReference type="Pfam" id="PF08842">
    <property type="entry name" value="Mfa2"/>
    <property type="match status" value="1"/>
</dbReference>
<evidence type="ECO:0000256" key="4">
    <source>
        <dbReference type="ARBA" id="ARBA00023136"/>
    </source>
</evidence>
<comment type="similarity">
    <text evidence="2">Belongs to the bacteroidetes fimbrillin superfamily. FimB/Mfa2 family.</text>
</comment>
<keyword evidence="7" id="KW-0449">Lipoprotein</keyword>
<keyword evidence="9" id="KW-1185">Reference proteome</keyword>
<evidence type="ECO:0000256" key="6">
    <source>
        <dbReference type="ARBA" id="ARBA00023237"/>
    </source>
</evidence>
<evidence type="ECO:0000256" key="5">
    <source>
        <dbReference type="ARBA" id="ARBA00023139"/>
    </source>
</evidence>
<gene>
    <name evidence="8" type="ORF">NQ519_11865</name>
</gene>
<proteinExistence type="inferred from homology"/>
<keyword evidence="4" id="KW-0472">Membrane</keyword>
<keyword evidence="6" id="KW-0998">Cell outer membrane</keyword>
<comment type="subcellular location">
    <subcellularLocation>
        <location evidence="1">Cell outer membrane</location>
    </subcellularLocation>
</comment>
<reference evidence="8" key="1">
    <citation type="journal article" date="2022" name="Cell">
        <title>Design, construction, and in vivo augmentation of a complex gut microbiome.</title>
        <authorList>
            <person name="Cheng A.G."/>
            <person name="Ho P.Y."/>
            <person name="Aranda-Diaz A."/>
            <person name="Jain S."/>
            <person name="Yu F.B."/>
            <person name="Meng X."/>
            <person name="Wang M."/>
            <person name="Iakiviak M."/>
            <person name="Nagashima K."/>
            <person name="Zhao A."/>
            <person name="Murugkar P."/>
            <person name="Patil A."/>
            <person name="Atabakhsh K."/>
            <person name="Weakley A."/>
            <person name="Yan J."/>
            <person name="Brumbaugh A.R."/>
            <person name="Higginbottom S."/>
            <person name="Dimas A."/>
            <person name="Shiver A.L."/>
            <person name="Deutschbauer A."/>
            <person name="Neff N."/>
            <person name="Sonnenburg J.L."/>
            <person name="Huang K.C."/>
            <person name="Fischbach M.A."/>
        </authorList>
    </citation>
    <scope>NUCLEOTIDE SEQUENCE</scope>
    <source>
        <strain evidence="8">JC50</strain>
    </source>
</reference>
<evidence type="ECO:0000313" key="9">
    <source>
        <dbReference type="Proteomes" id="UP001058267"/>
    </source>
</evidence>
<dbReference type="EMBL" id="CP102252">
    <property type="protein sequence ID" value="UWN64446.1"/>
    <property type="molecule type" value="Genomic_DNA"/>
</dbReference>
<evidence type="ECO:0000313" key="8">
    <source>
        <dbReference type="EMBL" id="UWN64446.1"/>
    </source>
</evidence>
<dbReference type="Proteomes" id="UP001058267">
    <property type="component" value="Chromosome"/>
</dbReference>
<keyword evidence="5" id="KW-0564">Palmitate</keyword>
<dbReference type="InterPro" id="IPR014941">
    <property type="entry name" value="FimB/Mfa2/Mfa3"/>
</dbReference>
<keyword evidence="3" id="KW-0732">Signal</keyword>
<evidence type="ECO:0000256" key="2">
    <source>
        <dbReference type="ARBA" id="ARBA00007248"/>
    </source>
</evidence>
<evidence type="ECO:0000256" key="7">
    <source>
        <dbReference type="ARBA" id="ARBA00023288"/>
    </source>
</evidence>
<dbReference type="Gene3D" id="2.60.40.2580">
    <property type="match status" value="1"/>
</dbReference>